<dbReference type="Pfam" id="PF02518">
    <property type="entry name" value="HATPase_c"/>
    <property type="match status" value="1"/>
</dbReference>
<evidence type="ECO:0000259" key="16">
    <source>
        <dbReference type="PROSITE" id="PS50109"/>
    </source>
</evidence>
<evidence type="ECO:0000256" key="15">
    <source>
        <dbReference type="SAM" id="Phobius"/>
    </source>
</evidence>
<dbReference type="OrthoDB" id="9776552at2"/>
<accession>A0A2V2Z105</accession>
<comment type="caution">
    <text evidence="18">The sequence shown here is derived from an EMBL/GenBank/DDBJ whole genome shotgun (WGS) entry which is preliminary data.</text>
</comment>
<dbReference type="EMBL" id="QGTQ01000001">
    <property type="protein sequence ID" value="PWW08537.1"/>
    <property type="molecule type" value="Genomic_DNA"/>
</dbReference>
<comment type="catalytic activity">
    <reaction evidence="1">
        <text>ATP + protein L-histidine = ADP + protein N-phospho-L-histidine.</text>
        <dbReference type="EC" id="2.7.13.3"/>
    </reaction>
</comment>
<evidence type="ECO:0000256" key="9">
    <source>
        <dbReference type="ARBA" id="ARBA00022777"/>
    </source>
</evidence>
<protein>
    <recommendedName>
        <fullName evidence="3">histidine kinase</fullName>
        <ecNumber evidence="3">2.7.13.3</ecNumber>
    </recommendedName>
</protein>
<dbReference type="GO" id="GO:0000155">
    <property type="term" value="F:phosphorelay sensor kinase activity"/>
    <property type="evidence" value="ECO:0007669"/>
    <property type="project" value="InterPro"/>
</dbReference>
<dbReference type="Gene3D" id="6.10.340.10">
    <property type="match status" value="1"/>
</dbReference>
<evidence type="ECO:0000256" key="4">
    <source>
        <dbReference type="ARBA" id="ARBA00022475"/>
    </source>
</evidence>
<dbReference type="Pfam" id="PF06580">
    <property type="entry name" value="His_kinase"/>
    <property type="match status" value="1"/>
</dbReference>
<keyword evidence="5" id="KW-0597">Phosphoprotein</keyword>
<evidence type="ECO:0000256" key="10">
    <source>
        <dbReference type="ARBA" id="ARBA00022840"/>
    </source>
</evidence>
<keyword evidence="11 15" id="KW-1133">Transmembrane helix</keyword>
<keyword evidence="6" id="KW-0808">Transferase</keyword>
<dbReference type="InterPro" id="IPR005467">
    <property type="entry name" value="His_kinase_dom"/>
</dbReference>
<keyword evidence="19" id="KW-1185">Reference proteome</keyword>
<feature type="domain" description="Histidine kinase" evidence="16">
    <location>
        <begin position="532"/>
        <end position="649"/>
    </location>
</feature>
<feature type="transmembrane region" description="Helical" evidence="15">
    <location>
        <begin position="18"/>
        <end position="38"/>
    </location>
</feature>
<proteinExistence type="predicted"/>
<comment type="subcellular location">
    <subcellularLocation>
        <location evidence="2">Cell membrane</location>
        <topology evidence="2">Multi-pass membrane protein</topology>
    </subcellularLocation>
</comment>
<keyword evidence="9 18" id="KW-0418">Kinase</keyword>
<evidence type="ECO:0000256" key="2">
    <source>
        <dbReference type="ARBA" id="ARBA00004651"/>
    </source>
</evidence>
<organism evidence="18 19">
    <name type="scientific">Paenibacillus cellulosilyticus</name>
    <dbReference type="NCBI Taxonomy" id="375489"/>
    <lineage>
        <taxon>Bacteria</taxon>
        <taxon>Bacillati</taxon>
        <taxon>Bacillota</taxon>
        <taxon>Bacilli</taxon>
        <taxon>Bacillales</taxon>
        <taxon>Paenibacillaceae</taxon>
        <taxon>Paenibacillus</taxon>
    </lineage>
</organism>
<keyword evidence="8" id="KW-0547">Nucleotide-binding</keyword>
<reference evidence="18 19" key="1">
    <citation type="submission" date="2018-05" db="EMBL/GenBank/DDBJ databases">
        <title>Genomic Encyclopedia of Type Strains, Phase III (KMG-III): the genomes of soil and plant-associated and newly described type strains.</title>
        <authorList>
            <person name="Whitman W."/>
        </authorList>
    </citation>
    <scope>NUCLEOTIDE SEQUENCE [LARGE SCALE GENOMIC DNA]</scope>
    <source>
        <strain evidence="18 19">CECT 5696</strain>
    </source>
</reference>
<keyword evidence="4" id="KW-1003">Cell membrane</keyword>
<dbReference type="SMART" id="SM00387">
    <property type="entry name" value="HATPase_c"/>
    <property type="match status" value="1"/>
</dbReference>
<evidence type="ECO:0000256" key="7">
    <source>
        <dbReference type="ARBA" id="ARBA00022692"/>
    </source>
</evidence>
<dbReference type="Pfam" id="PF02743">
    <property type="entry name" value="dCache_1"/>
    <property type="match status" value="1"/>
</dbReference>
<dbReference type="InterPro" id="IPR010559">
    <property type="entry name" value="Sig_transdc_His_kin_internal"/>
</dbReference>
<dbReference type="GO" id="GO:0005524">
    <property type="term" value="F:ATP binding"/>
    <property type="evidence" value="ECO:0007669"/>
    <property type="project" value="UniProtKB-KW"/>
</dbReference>
<evidence type="ECO:0000256" key="13">
    <source>
        <dbReference type="ARBA" id="ARBA00023136"/>
    </source>
</evidence>
<dbReference type="InterPro" id="IPR050640">
    <property type="entry name" value="Bact_2-comp_sensor_kinase"/>
</dbReference>
<keyword evidence="13 15" id="KW-0472">Membrane</keyword>
<feature type="transmembrane region" description="Helical" evidence="15">
    <location>
        <begin position="346"/>
        <end position="366"/>
    </location>
</feature>
<dbReference type="InterPro" id="IPR033479">
    <property type="entry name" value="dCache_1"/>
</dbReference>
<evidence type="ECO:0000256" key="5">
    <source>
        <dbReference type="ARBA" id="ARBA00022553"/>
    </source>
</evidence>
<evidence type="ECO:0000256" key="3">
    <source>
        <dbReference type="ARBA" id="ARBA00012438"/>
    </source>
</evidence>
<feature type="region of interest" description="Disordered" evidence="14">
    <location>
        <begin position="258"/>
        <end position="280"/>
    </location>
</feature>
<dbReference type="SMART" id="SM00304">
    <property type="entry name" value="HAMP"/>
    <property type="match status" value="1"/>
</dbReference>
<feature type="compositionally biased region" description="Low complexity" evidence="14">
    <location>
        <begin position="265"/>
        <end position="276"/>
    </location>
</feature>
<dbReference type="CDD" id="cd06225">
    <property type="entry name" value="HAMP"/>
    <property type="match status" value="1"/>
</dbReference>
<dbReference type="Proteomes" id="UP000246635">
    <property type="component" value="Unassembled WGS sequence"/>
</dbReference>
<dbReference type="PROSITE" id="PS50109">
    <property type="entry name" value="HIS_KIN"/>
    <property type="match status" value="1"/>
</dbReference>
<dbReference type="GO" id="GO:0005886">
    <property type="term" value="C:plasma membrane"/>
    <property type="evidence" value="ECO:0007669"/>
    <property type="project" value="UniProtKB-SubCell"/>
</dbReference>
<dbReference type="AlphaFoldDB" id="A0A2V2Z105"/>
<dbReference type="InterPro" id="IPR004358">
    <property type="entry name" value="Sig_transdc_His_kin-like_C"/>
</dbReference>
<evidence type="ECO:0000256" key="12">
    <source>
        <dbReference type="ARBA" id="ARBA00023012"/>
    </source>
</evidence>
<evidence type="ECO:0000256" key="8">
    <source>
        <dbReference type="ARBA" id="ARBA00022741"/>
    </source>
</evidence>
<dbReference type="PRINTS" id="PR00344">
    <property type="entry name" value="BCTRLSENSOR"/>
</dbReference>
<keyword evidence="10" id="KW-0067">ATP-binding</keyword>
<evidence type="ECO:0000256" key="11">
    <source>
        <dbReference type="ARBA" id="ARBA00022989"/>
    </source>
</evidence>
<keyword evidence="7 15" id="KW-0812">Transmembrane</keyword>
<evidence type="ECO:0000313" key="18">
    <source>
        <dbReference type="EMBL" id="PWW08537.1"/>
    </source>
</evidence>
<evidence type="ECO:0000256" key="14">
    <source>
        <dbReference type="SAM" id="MobiDB-lite"/>
    </source>
</evidence>
<dbReference type="PANTHER" id="PTHR34220:SF11">
    <property type="entry name" value="SENSOR PROTEIN KINASE HPTS"/>
    <property type="match status" value="1"/>
</dbReference>
<dbReference type="SUPFAM" id="SSF55874">
    <property type="entry name" value="ATPase domain of HSP90 chaperone/DNA topoisomerase II/histidine kinase"/>
    <property type="match status" value="1"/>
</dbReference>
<keyword evidence="12" id="KW-0902">Two-component regulatory system</keyword>
<dbReference type="EC" id="2.7.13.3" evidence="3"/>
<evidence type="ECO:0000259" key="17">
    <source>
        <dbReference type="PROSITE" id="PS50885"/>
    </source>
</evidence>
<sequence>MIRGFRGFRSFRTFRARLFILLIISMISLLSIVSYLYYRQATTQYHDKVTEIAEKNVKQAMQVYDLLLDSYNSLSKSLVGNADMLRILPQTHTDNPALNIINERAVQNIIGTVFYSREDIVSVHVFSQSGAVFSYGNFLNVVDPNFAQREWYNRIKQSDGGMVWLGAFKHSLTDQTVAQPVFAFGRLLFDLTAHKPIGVLLFQMDASAAMSALGNMRLGPDSDVYIMSEDGRLLASDDPEEISSVPWSVHAGDDFDSDTFHTPNSAESAESMAADSLNENGTKPAHLQALELLLSLHENVSPNEVLFDQRANDLVVAAKAKEVDWTFISRTPNSNLNVEFKQTRHFFLIVVSVLVLVSIAIASFIARTITMPLKRLVQEMRQVEIGNFRGVAHPKSTYEEIDILVSSFNQMVHRMDDLIQREKESSGREKQAQLQALQSQVNPHFLYNTLNMIYWLLDEQENDKLARIVLSLSQMFQYSSEWEDNSNSTLGEELEQIRHYLTIIEARLEDRLTADIEVAPAFLDVQLPKMTLQPIIENAVKHGLEPAYTPGILTVRAQAEGQRLHITITDNGVGMEPAALSQLQQALGQPPSKAQSGEAVQRSSAGRRGIGIANVHHRLVLMHGESYGLSADSKEGIGTTIIVTLPLPPRIVYDRSPE</sequence>
<evidence type="ECO:0000256" key="1">
    <source>
        <dbReference type="ARBA" id="ARBA00000085"/>
    </source>
</evidence>
<gene>
    <name evidence="18" type="ORF">DFQ01_101260</name>
</gene>
<name>A0A2V2Z105_9BACL</name>
<dbReference type="SUPFAM" id="SSF158472">
    <property type="entry name" value="HAMP domain-like"/>
    <property type="match status" value="1"/>
</dbReference>
<dbReference type="Gene3D" id="3.30.565.10">
    <property type="entry name" value="Histidine kinase-like ATPase, C-terminal domain"/>
    <property type="match status" value="1"/>
</dbReference>
<evidence type="ECO:0000256" key="6">
    <source>
        <dbReference type="ARBA" id="ARBA00022679"/>
    </source>
</evidence>
<evidence type="ECO:0000313" key="19">
    <source>
        <dbReference type="Proteomes" id="UP000246635"/>
    </source>
</evidence>
<dbReference type="RefSeq" id="WP_110042065.1">
    <property type="nucleotide sequence ID" value="NZ_CP054613.1"/>
</dbReference>
<dbReference type="PANTHER" id="PTHR34220">
    <property type="entry name" value="SENSOR HISTIDINE KINASE YPDA"/>
    <property type="match status" value="1"/>
</dbReference>
<dbReference type="InterPro" id="IPR003660">
    <property type="entry name" value="HAMP_dom"/>
</dbReference>
<dbReference type="InterPro" id="IPR003594">
    <property type="entry name" value="HATPase_dom"/>
</dbReference>
<dbReference type="PROSITE" id="PS50885">
    <property type="entry name" value="HAMP"/>
    <property type="match status" value="1"/>
</dbReference>
<dbReference type="InterPro" id="IPR036890">
    <property type="entry name" value="HATPase_C_sf"/>
</dbReference>
<feature type="domain" description="HAMP" evidence="17">
    <location>
        <begin position="367"/>
        <end position="420"/>
    </location>
</feature>